<dbReference type="EMBL" id="CAJOBI010341531">
    <property type="protein sequence ID" value="CAF5213567.1"/>
    <property type="molecule type" value="Genomic_DNA"/>
</dbReference>
<dbReference type="PROSITE" id="PS51375">
    <property type="entry name" value="PPR"/>
    <property type="match status" value="1"/>
</dbReference>
<dbReference type="Pfam" id="PF01535">
    <property type="entry name" value="PPR"/>
    <property type="match status" value="5"/>
</dbReference>
<accession>A0A8S3JA73</accession>
<reference evidence="2" key="1">
    <citation type="submission" date="2021-02" db="EMBL/GenBank/DDBJ databases">
        <authorList>
            <person name="Nowell W R."/>
        </authorList>
    </citation>
    <scope>NUCLEOTIDE SEQUENCE</scope>
</reference>
<dbReference type="PANTHER" id="PTHR47926">
    <property type="entry name" value="PENTATRICOPEPTIDE REPEAT-CONTAINING PROTEIN"/>
    <property type="match status" value="1"/>
</dbReference>
<comment type="caution">
    <text evidence="2">The sequence shown here is derived from an EMBL/GenBank/DDBJ whole genome shotgun (WGS) entry which is preliminary data.</text>
</comment>
<dbReference type="AlphaFoldDB" id="A0A8S3JA73"/>
<dbReference type="InterPro" id="IPR046960">
    <property type="entry name" value="PPR_At4g14850-like_plant"/>
</dbReference>
<dbReference type="Proteomes" id="UP000676336">
    <property type="component" value="Unassembled WGS sequence"/>
</dbReference>
<dbReference type="InterPro" id="IPR011990">
    <property type="entry name" value="TPR-like_helical_dom_sf"/>
</dbReference>
<evidence type="ECO:0000313" key="2">
    <source>
        <dbReference type="EMBL" id="CAF5213567.1"/>
    </source>
</evidence>
<protein>
    <recommendedName>
        <fullName evidence="4">Pentatricopeptide repeat-containing protein</fullName>
    </recommendedName>
</protein>
<dbReference type="InterPro" id="IPR002885">
    <property type="entry name" value="PPR_rpt"/>
</dbReference>
<sequence length="169" mass="18932">MFGAMMSGFNKENNPFKTLSLFNEMKISGIKPNRIIYLCLIKALSQIGDYSLCKSFIEEIPNHFLIDNQCQTALIDMYGKSGCIDQAKQIFAKMSQLDHIGYTAMINSYGLNGMGTQAVELYHQMPLKSKNEVTHVCVLNACSHSGLVDEARSIFQNAQIKTLKIFTSM</sequence>
<name>A0A8S3JA73_9BILA</name>
<feature type="non-terminal residue" evidence="2">
    <location>
        <position position="1"/>
    </location>
</feature>
<proteinExistence type="predicted"/>
<dbReference type="GO" id="GO:0009451">
    <property type="term" value="P:RNA modification"/>
    <property type="evidence" value="ECO:0007669"/>
    <property type="project" value="InterPro"/>
</dbReference>
<feature type="repeat" description="PPR" evidence="1">
    <location>
        <begin position="1"/>
        <end position="32"/>
    </location>
</feature>
<dbReference type="GO" id="GO:0003723">
    <property type="term" value="F:RNA binding"/>
    <property type="evidence" value="ECO:0007669"/>
    <property type="project" value="InterPro"/>
</dbReference>
<evidence type="ECO:0008006" key="4">
    <source>
        <dbReference type="Google" id="ProtNLM"/>
    </source>
</evidence>
<organism evidence="2 3">
    <name type="scientific">Rotaria magnacalcarata</name>
    <dbReference type="NCBI Taxonomy" id="392030"/>
    <lineage>
        <taxon>Eukaryota</taxon>
        <taxon>Metazoa</taxon>
        <taxon>Spiralia</taxon>
        <taxon>Gnathifera</taxon>
        <taxon>Rotifera</taxon>
        <taxon>Eurotatoria</taxon>
        <taxon>Bdelloidea</taxon>
        <taxon>Philodinida</taxon>
        <taxon>Philodinidae</taxon>
        <taxon>Rotaria</taxon>
    </lineage>
</organism>
<dbReference type="NCBIfam" id="TIGR00756">
    <property type="entry name" value="PPR"/>
    <property type="match status" value="3"/>
</dbReference>
<dbReference type="Gene3D" id="1.25.40.10">
    <property type="entry name" value="Tetratricopeptide repeat domain"/>
    <property type="match status" value="2"/>
</dbReference>
<gene>
    <name evidence="2" type="ORF">SMN809_LOCUS79069</name>
</gene>
<evidence type="ECO:0000256" key="1">
    <source>
        <dbReference type="PROSITE-ProRule" id="PRU00708"/>
    </source>
</evidence>
<evidence type="ECO:0000313" key="3">
    <source>
        <dbReference type="Proteomes" id="UP000676336"/>
    </source>
</evidence>